<dbReference type="PANTHER" id="PTHR42808">
    <property type="entry name" value="HYDROXYSTEROID DEHYDROGENASE-LIKE PROTEIN 2"/>
    <property type="match status" value="1"/>
</dbReference>
<dbReference type="FunFam" id="3.40.50.720:FF:000301">
    <property type="entry name" value="Hydroxysteroid dehydrogenase like 2"/>
    <property type="match status" value="1"/>
</dbReference>
<evidence type="ECO:0000313" key="9">
    <source>
        <dbReference type="Proteomes" id="UP000694867"/>
    </source>
</evidence>
<dbReference type="InterPro" id="IPR036291">
    <property type="entry name" value="NAD(P)-bd_dom_sf"/>
</dbReference>
<dbReference type="GO" id="GO:0016491">
    <property type="term" value="F:oxidoreductase activity"/>
    <property type="evidence" value="ECO:0007669"/>
    <property type="project" value="UniProtKB-KW"/>
</dbReference>
<keyword evidence="9" id="KW-1185">Reference proteome</keyword>
<evidence type="ECO:0000256" key="8">
    <source>
        <dbReference type="ARBA" id="ARBA00040243"/>
    </source>
</evidence>
<proteinExistence type="inferred from homology"/>
<keyword evidence="4" id="KW-0521">NADP</keyword>
<evidence type="ECO:0000313" key="10">
    <source>
        <dbReference type="RefSeq" id="XP_003738099.1"/>
    </source>
</evidence>
<keyword evidence="7" id="KW-0576">Peroxisome</keyword>
<dbReference type="NCBIfam" id="NF006133">
    <property type="entry name" value="PRK08278.1"/>
    <property type="match status" value="1"/>
</dbReference>
<sequence length="289" mass="31420">MENSGKLRGRTIFITGASRGIGKEIAVKCAKDGANIVVAAKTGCPHPKLKGTIHTAAKEVEAAGGRCLPLVMDVRDEQCVMNAIEAAVKHFGGIDILVNNASAISLTATEATDMKKFDLMHQVNVRGTFLTSKHCIPHLRASKFGGKILNNSPPLVMSSRWFAPHVAYTMSKFGMSMCALGMAEELRSDNIAVNTIWPKTMIATAATEMLAGDEQSSKEQSRSPAIMADAVYAILCRPNSFSGNFCIDEDVLREEGIRNFDRYAAVPGAEPQLDFFLPEEYYDDVRSKL</sequence>
<evidence type="ECO:0000256" key="3">
    <source>
        <dbReference type="ARBA" id="ARBA00006484"/>
    </source>
</evidence>
<evidence type="ECO:0000256" key="5">
    <source>
        <dbReference type="ARBA" id="ARBA00023002"/>
    </source>
</evidence>
<organism evidence="9 10">
    <name type="scientific">Galendromus occidentalis</name>
    <name type="common">western predatory mite</name>
    <dbReference type="NCBI Taxonomy" id="34638"/>
    <lineage>
        <taxon>Eukaryota</taxon>
        <taxon>Metazoa</taxon>
        <taxon>Ecdysozoa</taxon>
        <taxon>Arthropoda</taxon>
        <taxon>Chelicerata</taxon>
        <taxon>Arachnida</taxon>
        <taxon>Acari</taxon>
        <taxon>Parasitiformes</taxon>
        <taxon>Mesostigmata</taxon>
        <taxon>Gamasina</taxon>
        <taxon>Phytoseioidea</taxon>
        <taxon>Phytoseiidae</taxon>
        <taxon>Typhlodrominae</taxon>
        <taxon>Galendromus</taxon>
    </lineage>
</organism>
<reference evidence="10" key="1">
    <citation type="submission" date="2025-08" db="UniProtKB">
        <authorList>
            <consortium name="RefSeq"/>
        </authorList>
    </citation>
    <scope>IDENTIFICATION</scope>
</reference>
<dbReference type="GO" id="GO:0005777">
    <property type="term" value="C:peroxisome"/>
    <property type="evidence" value="ECO:0007669"/>
    <property type="project" value="UniProtKB-SubCell"/>
</dbReference>
<evidence type="ECO:0000256" key="4">
    <source>
        <dbReference type="ARBA" id="ARBA00022857"/>
    </source>
</evidence>
<dbReference type="PRINTS" id="PR00081">
    <property type="entry name" value="GDHRDH"/>
</dbReference>
<evidence type="ECO:0000256" key="2">
    <source>
        <dbReference type="ARBA" id="ARBA00004275"/>
    </source>
</evidence>
<dbReference type="KEGG" id="goe:100902670"/>
<dbReference type="Gene3D" id="3.40.50.720">
    <property type="entry name" value="NAD(P)-binding Rossmann-like Domain"/>
    <property type="match status" value="1"/>
</dbReference>
<dbReference type="InterPro" id="IPR051935">
    <property type="entry name" value="HSDL2"/>
</dbReference>
<dbReference type="GO" id="GO:0005739">
    <property type="term" value="C:mitochondrion"/>
    <property type="evidence" value="ECO:0007669"/>
    <property type="project" value="UniProtKB-SubCell"/>
</dbReference>
<comment type="subcellular location">
    <subcellularLocation>
        <location evidence="1">Mitochondrion</location>
    </subcellularLocation>
    <subcellularLocation>
        <location evidence="2">Peroxisome</location>
    </subcellularLocation>
</comment>
<dbReference type="Proteomes" id="UP000694867">
    <property type="component" value="Unplaced"/>
</dbReference>
<protein>
    <recommendedName>
        <fullName evidence="8">Hydroxysteroid dehydrogenase-like protein 2</fullName>
    </recommendedName>
</protein>
<dbReference type="InterPro" id="IPR002347">
    <property type="entry name" value="SDR_fam"/>
</dbReference>
<dbReference type="AlphaFoldDB" id="A0AAJ6VUL8"/>
<gene>
    <name evidence="10" type="primary">LOC100902670</name>
</gene>
<dbReference type="SUPFAM" id="SSF51735">
    <property type="entry name" value="NAD(P)-binding Rossmann-fold domains"/>
    <property type="match status" value="1"/>
</dbReference>
<dbReference type="PANTHER" id="PTHR42808:SF3">
    <property type="entry name" value="HYDROXYSTEROID DEHYDROGENASE-LIKE PROTEIN 2"/>
    <property type="match status" value="1"/>
</dbReference>
<comment type="similarity">
    <text evidence="3">Belongs to the short-chain dehydrogenases/reductases (SDR) family.</text>
</comment>
<evidence type="ECO:0000256" key="1">
    <source>
        <dbReference type="ARBA" id="ARBA00004173"/>
    </source>
</evidence>
<dbReference type="GeneID" id="100902670"/>
<evidence type="ECO:0000256" key="7">
    <source>
        <dbReference type="ARBA" id="ARBA00023140"/>
    </source>
</evidence>
<dbReference type="Pfam" id="PF00106">
    <property type="entry name" value="adh_short"/>
    <property type="match status" value="1"/>
</dbReference>
<name>A0AAJ6VUL8_9ACAR</name>
<keyword evidence="6" id="KW-0496">Mitochondrion</keyword>
<dbReference type="RefSeq" id="XP_003738099.1">
    <property type="nucleotide sequence ID" value="XM_003738051.1"/>
</dbReference>
<accession>A0AAJ6VUL8</accession>
<keyword evidence="5" id="KW-0560">Oxidoreductase</keyword>
<evidence type="ECO:0000256" key="6">
    <source>
        <dbReference type="ARBA" id="ARBA00023128"/>
    </source>
</evidence>